<dbReference type="Proteomes" id="UP000234545">
    <property type="component" value="Unassembled WGS sequence"/>
</dbReference>
<dbReference type="PANTHER" id="PTHR30408">
    <property type="entry name" value="TYPE-1 RESTRICTION ENZYME ECOKI SPECIFICITY PROTEIN"/>
    <property type="match status" value="1"/>
</dbReference>
<dbReference type="InterPro" id="IPR000055">
    <property type="entry name" value="Restrct_endonuc_typeI_TRD"/>
</dbReference>
<organism evidence="5 6">
    <name type="scientific">Schaalia turicensis</name>
    <dbReference type="NCBI Taxonomy" id="131111"/>
    <lineage>
        <taxon>Bacteria</taxon>
        <taxon>Bacillati</taxon>
        <taxon>Actinomycetota</taxon>
        <taxon>Actinomycetes</taxon>
        <taxon>Actinomycetales</taxon>
        <taxon>Actinomycetaceae</taxon>
        <taxon>Schaalia</taxon>
    </lineage>
</organism>
<keyword evidence="3" id="KW-0238">DNA-binding</keyword>
<dbReference type="GO" id="GO:0004519">
    <property type="term" value="F:endonuclease activity"/>
    <property type="evidence" value="ECO:0007669"/>
    <property type="project" value="UniProtKB-KW"/>
</dbReference>
<gene>
    <name evidence="5" type="ORF">CYJ25_02865</name>
</gene>
<dbReference type="CDD" id="cd17273">
    <property type="entry name" value="RMtype1_S_EcoJA69PI-TRD1-CR1_like"/>
    <property type="match status" value="1"/>
</dbReference>
<name>A0A2I1I7R3_9ACTO</name>
<reference evidence="5 6" key="1">
    <citation type="submission" date="2017-12" db="EMBL/GenBank/DDBJ databases">
        <title>Phylogenetic diversity of female urinary microbiome.</title>
        <authorList>
            <person name="Thomas-White K."/>
            <person name="Wolfe A.J."/>
        </authorList>
    </citation>
    <scope>NUCLEOTIDE SEQUENCE [LARGE SCALE GENOMIC DNA]</scope>
    <source>
        <strain evidence="5 6">UMB0250</strain>
    </source>
</reference>
<dbReference type="AlphaFoldDB" id="A0A2I1I7R3"/>
<keyword evidence="5" id="KW-0540">Nuclease</keyword>
<evidence type="ECO:0000256" key="2">
    <source>
        <dbReference type="ARBA" id="ARBA00022747"/>
    </source>
</evidence>
<dbReference type="Gene3D" id="3.90.220.20">
    <property type="entry name" value="DNA methylase specificity domains"/>
    <property type="match status" value="2"/>
</dbReference>
<comment type="caution">
    <text evidence="5">The sequence shown here is derived from an EMBL/GenBank/DDBJ whole genome shotgun (WGS) entry which is preliminary data.</text>
</comment>
<dbReference type="SUPFAM" id="SSF116734">
    <property type="entry name" value="DNA methylase specificity domain"/>
    <property type="match status" value="2"/>
</dbReference>
<proteinExistence type="inferred from homology"/>
<dbReference type="OrthoDB" id="3197085at2"/>
<evidence type="ECO:0000313" key="6">
    <source>
        <dbReference type="Proteomes" id="UP000234545"/>
    </source>
</evidence>
<accession>A0A2I1I7R3</accession>
<comment type="similarity">
    <text evidence="1">Belongs to the type-I restriction system S methylase family.</text>
</comment>
<dbReference type="InterPro" id="IPR044946">
    <property type="entry name" value="Restrct_endonuc_typeI_TRD_sf"/>
</dbReference>
<protein>
    <submittedName>
        <fullName evidence="5">Restriction endonuclease subunit S</fullName>
    </submittedName>
</protein>
<evidence type="ECO:0000259" key="4">
    <source>
        <dbReference type="Pfam" id="PF01420"/>
    </source>
</evidence>
<dbReference type="Pfam" id="PF01420">
    <property type="entry name" value="Methylase_S"/>
    <property type="match status" value="2"/>
</dbReference>
<sequence length="405" mass="45310">MVSNVESRKPKIRFKGFTDPWEQRKLGEIATIVGGGTPSTDNDAYWDGDIDWYSPAELGERVYADRSVRRITQAGYDSCSATLLPAGKTILFTSRAGIGNTAILRRSACTNQGFQSLVVNDDTDVYFVYSMADRIKKFAEQNASGSTFLEISGKGLAAGEFAFPSKNEQTAIGSMFKQLDALITLHQRKLNALKKVKKSLLEKMFPKPGEFVPEIRFEGFTDPWEQRKFSDLYVANNERNANCEYGYDRTLSIATMTFNGGNGASDGSLGNYKVIRVGDIAFEGHANKVHAYGRFVLNDAGDGLMSPRFSCLRPIVKQCYSFWKYYIPREETMRPILVKVTKSGTMMNELVPDDLMRESISVPCLAEQEVIGGTLTQLDHLITLHQRKLNALKNVKKSLLEKMFV</sequence>
<dbReference type="GO" id="GO:0009307">
    <property type="term" value="P:DNA restriction-modification system"/>
    <property type="evidence" value="ECO:0007669"/>
    <property type="project" value="UniProtKB-KW"/>
</dbReference>
<evidence type="ECO:0000313" key="5">
    <source>
        <dbReference type="EMBL" id="PKY67188.1"/>
    </source>
</evidence>
<feature type="domain" description="Type I restriction modification DNA specificity" evidence="4">
    <location>
        <begin position="339"/>
        <end position="393"/>
    </location>
</feature>
<dbReference type="GO" id="GO:0003677">
    <property type="term" value="F:DNA binding"/>
    <property type="evidence" value="ECO:0007669"/>
    <property type="project" value="UniProtKB-KW"/>
</dbReference>
<keyword evidence="5" id="KW-0378">Hydrolase</keyword>
<keyword evidence="2" id="KW-0680">Restriction system</keyword>
<keyword evidence="5" id="KW-0255">Endonuclease</keyword>
<dbReference type="EMBL" id="PKKJ01000001">
    <property type="protein sequence ID" value="PKY67188.1"/>
    <property type="molecule type" value="Genomic_DNA"/>
</dbReference>
<dbReference type="Gene3D" id="1.10.287.1120">
    <property type="entry name" value="Bipartite methylase S protein"/>
    <property type="match status" value="1"/>
</dbReference>
<dbReference type="PANTHER" id="PTHR30408:SF13">
    <property type="entry name" value="TYPE I RESTRICTION ENZYME HINDI SPECIFICITY SUBUNIT"/>
    <property type="match status" value="1"/>
</dbReference>
<feature type="domain" description="Type I restriction modification DNA specificity" evidence="4">
    <location>
        <begin position="19"/>
        <end position="194"/>
    </location>
</feature>
<evidence type="ECO:0000256" key="3">
    <source>
        <dbReference type="ARBA" id="ARBA00023125"/>
    </source>
</evidence>
<evidence type="ECO:0000256" key="1">
    <source>
        <dbReference type="ARBA" id="ARBA00010923"/>
    </source>
</evidence>
<dbReference type="InterPro" id="IPR052021">
    <property type="entry name" value="Type-I_RS_S_subunit"/>
</dbReference>